<dbReference type="Gene3D" id="3.60.15.10">
    <property type="entry name" value="Ribonuclease Z/Hydroxyacylglutathione hydrolase-like"/>
    <property type="match status" value="1"/>
</dbReference>
<dbReference type="Pfam" id="PF00753">
    <property type="entry name" value="Lactamase_B"/>
    <property type="match status" value="1"/>
</dbReference>
<accession>A0A4R1BD36</accession>
<name>A0A4R1BD36_9PROT</name>
<dbReference type="InterPro" id="IPR041712">
    <property type="entry name" value="DHPS-like_MBL-fold"/>
</dbReference>
<protein>
    <submittedName>
        <fullName evidence="2">MBL fold metallo-hydrolase</fullName>
    </submittedName>
</protein>
<dbReference type="EMBL" id="SJZB01000032">
    <property type="protein sequence ID" value="TCJ14981.1"/>
    <property type="molecule type" value="Genomic_DNA"/>
</dbReference>
<evidence type="ECO:0000313" key="3">
    <source>
        <dbReference type="Proteomes" id="UP000295443"/>
    </source>
</evidence>
<comment type="caution">
    <text evidence="2">The sequence shown here is derived from an EMBL/GenBank/DDBJ whole genome shotgun (WGS) entry which is preliminary data.</text>
</comment>
<proteinExistence type="predicted"/>
<dbReference type="InterPro" id="IPR001279">
    <property type="entry name" value="Metallo-B-lactamas"/>
</dbReference>
<evidence type="ECO:0000313" key="2">
    <source>
        <dbReference type="EMBL" id="TCJ14981.1"/>
    </source>
</evidence>
<dbReference type="OrthoDB" id="9784009at2"/>
<keyword evidence="3" id="KW-1185">Reference proteome</keyword>
<dbReference type="GO" id="GO:0016787">
    <property type="term" value="F:hydrolase activity"/>
    <property type="evidence" value="ECO:0007669"/>
    <property type="project" value="UniProtKB-KW"/>
</dbReference>
<dbReference type="RefSeq" id="WP_131446716.1">
    <property type="nucleotide sequence ID" value="NZ_SJZB01000032.1"/>
</dbReference>
<dbReference type="Proteomes" id="UP000295443">
    <property type="component" value="Unassembled WGS sequence"/>
</dbReference>
<dbReference type="PANTHER" id="PTHR13754:SF13">
    <property type="entry name" value="METALLO-BETA-LACTAMASE SUPERFAMILY PROTEIN (AFU_ORTHOLOGUE AFUA_3G07630)"/>
    <property type="match status" value="1"/>
</dbReference>
<dbReference type="CDD" id="cd07713">
    <property type="entry name" value="DHPS-like_MBL-fold"/>
    <property type="match status" value="1"/>
</dbReference>
<organism evidence="2 3">
    <name type="scientific">Parasulfuritortus cantonensis</name>
    <dbReference type="NCBI Taxonomy" id="2528202"/>
    <lineage>
        <taxon>Bacteria</taxon>
        <taxon>Pseudomonadati</taxon>
        <taxon>Pseudomonadota</taxon>
        <taxon>Betaproteobacteria</taxon>
        <taxon>Nitrosomonadales</taxon>
        <taxon>Thiobacillaceae</taxon>
        <taxon>Parasulfuritortus</taxon>
    </lineage>
</organism>
<dbReference type="AlphaFoldDB" id="A0A4R1BD36"/>
<sequence>MPNRLEVTVLVENQPLGRGLLGEHGLAFHLRADGREVLFDTGQGLALAHNAEALGIDLAALGTVVLSHGHYDHAGGLPLVLARCGPADVYLHRAALAAKFNRDGKDIGAPAAALAALGAARVHEVAAPTEILPGLYASGPVPRRHAFEDTGGPFYRDPGKVEEDPVTDDQALYALLPEGVVVLLGCCHAGVVNTLDYIGELTGGQPVHAVIGGTHLLRAGEERLARTADLLARLDVRLLAPNHCTGLNAQCYLRRRFPDRYAEAPAGTRFVFGKAG</sequence>
<feature type="domain" description="Metallo-beta-lactamase" evidence="1">
    <location>
        <begin position="24"/>
        <end position="243"/>
    </location>
</feature>
<reference evidence="2 3" key="1">
    <citation type="submission" date="2019-03" db="EMBL/GenBank/DDBJ databases">
        <title>Genome sequence of Thiobacillaceae bacterium LSR1, a sulfur-oxidizing bacterium isolated from freshwater sediment.</title>
        <authorList>
            <person name="Li S."/>
        </authorList>
    </citation>
    <scope>NUCLEOTIDE SEQUENCE [LARGE SCALE GENOMIC DNA]</scope>
    <source>
        <strain evidence="2 3">LSR1</strain>
    </source>
</reference>
<dbReference type="PANTHER" id="PTHR13754">
    <property type="entry name" value="METALLO-BETA-LACTAMASE SUPERFAMILY PROTEIN"/>
    <property type="match status" value="1"/>
</dbReference>
<dbReference type="InterPro" id="IPR036866">
    <property type="entry name" value="RibonucZ/Hydroxyglut_hydro"/>
</dbReference>
<gene>
    <name evidence="2" type="ORF">EZJ19_08875</name>
</gene>
<dbReference type="SMART" id="SM00849">
    <property type="entry name" value="Lactamase_B"/>
    <property type="match status" value="1"/>
</dbReference>
<dbReference type="InterPro" id="IPR052926">
    <property type="entry name" value="Metallo-beta-lactamase_dom"/>
</dbReference>
<dbReference type="GO" id="GO:0016740">
    <property type="term" value="F:transferase activity"/>
    <property type="evidence" value="ECO:0007669"/>
    <property type="project" value="TreeGrafter"/>
</dbReference>
<keyword evidence="2" id="KW-0378">Hydrolase</keyword>
<dbReference type="SUPFAM" id="SSF56281">
    <property type="entry name" value="Metallo-hydrolase/oxidoreductase"/>
    <property type="match status" value="1"/>
</dbReference>
<evidence type="ECO:0000259" key="1">
    <source>
        <dbReference type="SMART" id="SM00849"/>
    </source>
</evidence>